<keyword evidence="3" id="KW-1185">Reference proteome</keyword>
<protein>
    <submittedName>
        <fullName evidence="2">Uncharacterized protein</fullName>
    </submittedName>
</protein>
<feature type="region of interest" description="Disordered" evidence="1">
    <location>
        <begin position="34"/>
        <end position="57"/>
    </location>
</feature>
<name>L9KJ83_TUPCH</name>
<gene>
    <name evidence="2" type="ORF">TREES_T100018724</name>
</gene>
<feature type="region of interest" description="Disordered" evidence="1">
    <location>
        <begin position="97"/>
        <end position="119"/>
    </location>
</feature>
<sequence>MNVQATSVCPGLPSEQRSATLALGLAQRPADRGIWELGPESSGQQEQGHGFPLQLPKARGHRLHPIGLREASGTRGTGDERTALPSTERMQAQIAETAGPFGNGSGNSSEWEDPGTARQLPVGKGVEAEGQGWSLASNFPFSTG</sequence>
<dbReference type="Proteomes" id="UP000011518">
    <property type="component" value="Unassembled WGS sequence"/>
</dbReference>
<accession>L9KJ83</accession>
<dbReference type="EMBL" id="KB320802">
    <property type="protein sequence ID" value="ELW62793.1"/>
    <property type="molecule type" value="Genomic_DNA"/>
</dbReference>
<proteinExistence type="predicted"/>
<reference evidence="3" key="1">
    <citation type="submission" date="2012-07" db="EMBL/GenBank/DDBJ databases">
        <title>Genome of the Chinese tree shrew, a rising model animal genetically related to primates.</title>
        <authorList>
            <person name="Zhang G."/>
            <person name="Fan Y."/>
            <person name="Yao Y."/>
            <person name="Huang Z."/>
        </authorList>
    </citation>
    <scope>NUCLEOTIDE SEQUENCE [LARGE SCALE GENOMIC DNA]</scope>
</reference>
<dbReference type="AlphaFoldDB" id="L9KJ83"/>
<evidence type="ECO:0000256" key="1">
    <source>
        <dbReference type="SAM" id="MobiDB-lite"/>
    </source>
</evidence>
<organism evidence="2 3">
    <name type="scientific">Tupaia chinensis</name>
    <name type="common">Chinese tree shrew</name>
    <name type="synonym">Tupaia belangeri chinensis</name>
    <dbReference type="NCBI Taxonomy" id="246437"/>
    <lineage>
        <taxon>Eukaryota</taxon>
        <taxon>Metazoa</taxon>
        <taxon>Chordata</taxon>
        <taxon>Craniata</taxon>
        <taxon>Vertebrata</taxon>
        <taxon>Euteleostomi</taxon>
        <taxon>Mammalia</taxon>
        <taxon>Eutheria</taxon>
        <taxon>Euarchontoglires</taxon>
        <taxon>Scandentia</taxon>
        <taxon>Tupaiidae</taxon>
        <taxon>Tupaia</taxon>
    </lineage>
</organism>
<evidence type="ECO:0000313" key="3">
    <source>
        <dbReference type="Proteomes" id="UP000011518"/>
    </source>
</evidence>
<evidence type="ECO:0000313" key="2">
    <source>
        <dbReference type="EMBL" id="ELW62793.1"/>
    </source>
</evidence>
<reference evidence="3" key="2">
    <citation type="journal article" date="2013" name="Nat. Commun.">
        <title>Genome of the Chinese tree shrew.</title>
        <authorList>
            <person name="Fan Y."/>
            <person name="Huang Z.Y."/>
            <person name="Cao C.C."/>
            <person name="Chen C.S."/>
            <person name="Chen Y.X."/>
            <person name="Fan D.D."/>
            <person name="He J."/>
            <person name="Hou H.L."/>
            <person name="Hu L."/>
            <person name="Hu X.T."/>
            <person name="Jiang X.T."/>
            <person name="Lai R."/>
            <person name="Lang Y.S."/>
            <person name="Liang B."/>
            <person name="Liao S.G."/>
            <person name="Mu D."/>
            <person name="Ma Y.Y."/>
            <person name="Niu Y.Y."/>
            <person name="Sun X.Q."/>
            <person name="Xia J.Q."/>
            <person name="Xiao J."/>
            <person name="Xiong Z.Q."/>
            <person name="Xu L."/>
            <person name="Yang L."/>
            <person name="Zhang Y."/>
            <person name="Zhao W."/>
            <person name="Zhao X.D."/>
            <person name="Zheng Y.T."/>
            <person name="Zhou J.M."/>
            <person name="Zhu Y.B."/>
            <person name="Zhang G.J."/>
            <person name="Wang J."/>
            <person name="Yao Y.G."/>
        </authorList>
    </citation>
    <scope>NUCLEOTIDE SEQUENCE [LARGE SCALE GENOMIC DNA]</scope>
</reference>
<dbReference type="InParanoid" id="L9KJ83"/>